<keyword evidence="8" id="KW-0520">NAD</keyword>
<dbReference type="InterPro" id="IPR050241">
    <property type="entry name" value="NAD-cap_RNA_hydrolase_NudC"/>
</dbReference>
<dbReference type="Gene3D" id="3.90.79.20">
    <property type="match status" value="1"/>
</dbReference>
<dbReference type="AlphaFoldDB" id="A0A543HRT6"/>
<organism evidence="11 12">
    <name type="scientific">Klugiella xanthotipulae</name>
    <dbReference type="NCBI Taxonomy" id="244735"/>
    <lineage>
        <taxon>Bacteria</taxon>
        <taxon>Bacillati</taxon>
        <taxon>Actinomycetota</taxon>
        <taxon>Actinomycetes</taxon>
        <taxon>Micrococcales</taxon>
        <taxon>Microbacteriaceae</taxon>
        <taxon>Klugiella</taxon>
    </lineage>
</organism>
<dbReference type="RefSeq" id="WP_141918047.1">
    <property type="nucleotide sequence ID" value="NZ_BAAAYS010000016.1"/>
</dbReference>
<keyword evidence="7" id="KW-0460">Magnesium</keyword>
<proteinExistence type="inferred from homology"/>
<dbReference type="InterPro" id="IPR015797">
    <property type="entry name" value="NUDIX_hydrolase-like_dom_sf"/>
</dbReference>
<comment type="caution">
    <text evidence="11">The sequence shown here is derived from an EMBL/GenBank/DDBJ whole genome shotgun (WGS) entry which is preliminary data.</text>
</comment>
<comment type="cofactor">
    <cofactor evidence="2">
        <name>Zn(2+)</name>
        <dbReference type="ChEBI" id="CHEBI:29105"/>
    </cofactor>
</comment>
<dbReference type="EMBL" id="VFPN01000003">
    <property type="protein sequence ID" value="TQM61032.1"/>
    <property type="molecule type" value="Genomic_DNA"/>
</dbReference>
<evidence type="ECO:0000256" key="7">
    <source>
        <dbReference type="ARBA" id="ARBA00022842"/>
    </source>
</evidence>
<dbReference type="PANTHER" id="PTHR42904">
    <property type="entry name" value="NUDIX HYDROLASE, NUDC SUBFAMILY"/>
    <property type="match status" value="1"/>
</dbReference>
<evidence type="ECO:0000256" key="9">
    <source>
        <dbReference type="ARBA" id="ARBA00023679"/>
    </source>
</evidence>
<name>A0A543HRT6_9MICO</name>
<evidence type="ECO:0000256" key="1">
    <source>
        <dbReference type="ARBA" id="ARBA00001946"/>
    </source>
</evidence>
<evidence type="ECO:0000256" key="3">
    <source>
        <dbReference type="ARBA" id="ARBA00009595"/>
    </source>
</evidence>
<dbReference type="GO" id="GO:0035529">
    <property type="term" value="F:NADH pyrophosphatase activity"/>
    <property type="evidence" value="ECO:0007669"/>
    <property type="project" value="TreeGrafter"/>
</dbReference>
<evidence type="ECO:0000256" key="4">
    <source>
        <dbReference type="ARBA" id="ARBA00012381"/>
    </source>
</evidence>
<dbReference type="GO" id="GO:0005829">
    <property type="term" value="C:cytosol"/>
    <property type="evidence" value="ECO:0007669"/>
    <property type="project" value="TreeGrafter"/>
</dbReference>
<dbReference type="SUPFAM" id="SSF55811">
    <property type="entry name" value="Nudix"/>
    <property type="match status" value="1"/>
</dbReference>
<evidence type="ECO:0000313" key="11">
    <source>
        <dbReference type="EMBL" id="TQM61032.1"/>
    </source>
</evidence>
<dbReference type="InterPro" id="IPR000086">
    <property type="entry name" value="NUDIX_hydrolase_dom"/>
</dbReference>
<sequence>MSSVNQFRLPLAASVDDRDAATRENPVALAAALSSPETRFVVLVGAEAILLPSAGADRGSDAPRLALLTRDELPGEGDDFYLGRILESGRSTHVALRVLTNSPATRYPLGNLRALAHLLPARDAALLTQSLALANWHSRYRFSPSTGRATVVDQGGWMRRDPDSGEQFFPRTDPAVIVLVRDRDDRILLGSNVLWEAGRYSLLAGFVEAGESLEAAVLREVAEESGLRVVEPTYRASQPWPFPRSLMLGFTARLADDETPTNAVPDGQEIVDLMWVSRDEVRADLPSLRLPGKSSIARALIDEWLAEA</sequence>
<comment type="similarity">
    <text evidence="3">Belongs to the Nudix hydrolase family. NudC subfamily.</text>
</comment>
<dbReference type="OrthoDB" id="9791656at2"/>
<evidence type="ECO:0000313" key="12">
    <source>
        <dbReference type="Proteomes" id="UP000318331"/>
    </source>
</evidence>
<dbReference type="PANTHER" id="PTHR42904:SF6">
    <property type="entry name" value="NAD-CAPPED RNA HYDROLASE NUDT12"/>
    <property type="match status" value="1"/>
</dbReference>
<evidence type="ECO:0000256" key="5">
    <source>
        <dbReference type="ARBA" id="ARBA00022723"/>
    </source>
</evidence>
<dbReference type="EC" id="3.6.1.22" evidence="4"/>
<dbReference type="InterPro" id="IPR020084">
    <property type="entry name" value="NUDIX_hydrolase_CS"/>
</dbReference>
<comment type="cofactor">
    <cofactor evidence="1">
        <name>Mg(2+)</name>
        <dbReference type="ChEBI" id="CHEBI:18420"/>
    </cofactor>
</comment>
<keyword evidence="5" id="KW-0479">Metal-binding</keyword>
<dbReference type="Gene3D" id="3.90.79.10">
    <property type="entry name" value="Nucleoside Triphosphate Pyrophosphohydrolase"/>
    <property type="match status" value="1"/>
</dbReference>
<keyword evidence="12" id="KW-1185">Reference proteome</keyword>
<dbReference type="PROSITE" id="PS51462">
    <property type="entry name" value="NUDIX"/>
    <property type="match status" value="1"/>
</dbReference>
<comment type="catalytic activity">
    <reaction evidence="9">
        <text>a 5'-end NAD(+)-phospho-ribonucleoside in mRNA + H2O = a 5'-end phospho-adenosine-phospho-ribonucleoside in mRNA + beta-nicotinamide D-ribonucleotide + 2 H(+)</text>
        <dbReference type="Rhea" id="RHEA:60876"/>
        <dbReference type="Rhea" id="RHEA-COMP:15698"/>
        <dbReference type="Rhea" id="RHEA-COMP:15719"/>
        <dbReference type="ChEBI" id="CHEBI:14649"/>
        <dbReference type="ChEBI" id="CHEBI:15377"/>
        <dbReference type="ChEBI" id="CHEBI:15378"/>
        <dbReference type="ChEBI" id="CHEBI:144029"/>
        <dbReference type="ChEBI" id="CHEBI:144051"/>
    </reaction>
    <physiologicalReaction direction="left-to-right" evidence="9">
        <dbReference type="Rhea" id="RHEA:60877"/>
    </physiologicalReaction>
</comment>
<dbReference type="PROSITE" id="PS00893">
    <property type="entry name" value="NUDIX_BOX"/>
    <property type="match status" value="1"/>
</dbReference>
<dbReference type="Pfam" id="PF00293">
    <property type="entry name" value="NUDIX"/>
    <property type="match status" value="1"/>
</dbReference>
<dbReference type="Proteomes" id="UP000318331">
    <property type="component" value="Unassembled WGS sequence"/>
</dbReference>
<dbReference type="GO" id="GO:0019677">
    <property type="term" value="P:NAD+ catabolic process"/>
    <property type="evidence" value="ECO:0007669"/>
    <property type="project" value="TreeGrafter"/>
</dbReference>
<feature type="domain" description="Nudix hydrolase" evidence="10">
    <location>
        <begin position="170"/>
        <end position="302"/>
    </location>
</feature>
<evidence type="ECO:0000256" key="6">
    <source>
        <dbReference type="ARBA" id="ARBA00022801"/>
    </source>
</evidence>
<evidence type="ECO:0000256" key="2">
    <source>
        <dbReference type="ARBA" id="ARBA00001947"/>
    </source>
</evidence>
<dbReference type="NCBIfam" id="NF001299">
    <property type="entry name" value="PRK00241.1"/>
    <property type="match status" value="1"/>
</dbReference>
<protein>
    <recommendedName>
        <fullName evidence="4">NAD(+) diphosphatase</fullName>
        <ecNumber evidence="4">3.6.1.22</ecNumber>
    </recommendedName>
</protein>
<reference evidence="11 12" key="1">
    <citation type="submission" date="2019-06" db="EMBL/GenBank/DDBJ databases">
        <title>Sequencing the genomes of 1000 actinobacteria strains.</title>
        <authorList>
            <person name="Klenk H.-P."/>
        </authorList>
    </citation>
    <scope>NUCLEOTIDE SEQUENCE [LARGE SCALE GENOMIC DNA]</scope>
    <source>
        <strain evidence="11 12">DSM 18031</strain>
    </source>
</reference>
<accession>A0A543HRT6</accession>
<gene>
    <name evidence="11" type="ORF">FB466_1959</name>
</gene>
<dbReference type="GO" id="GO:0046872">
    <property type="term" value="F:metal ion binding"/>
    <property type="evidence" value="ECO:0007669"/>
    <property type="project" value="UniProtKB-KW"/>
</dbReference>
<dbReference type="CDD" id="cd03429">
    <property type="entry name" value="NUDIX_NADH_pyrophosphatase_Nudt13"/>
    <property type="match status" value="1"/>
</dbReference>
<keyword evidence="6" id="KW-0378">Hydrolase</keyword>
<evidence type="ECO:0000256" key="8">
    <source>
        <dbReference type="ARBA" id="ARBA00023027"/>
    </source>
</evidence>
<dbReference type="GO" id="GO:0006742">
    <property type="term" value="P:NADP+ catabolic process"/>
    <property type="evidence" value="ECO:0007669"/>
    <property type="project" value="TreeGrafter"/>
</dbReference>
<dbReference type="InterPro" id="IPR049734">
    <property type="entry name" value="NudC-like_C"/>
</dbReference>
<evidence type="ECO:0000259" key="10">
    <source>
        <dbReference type="PROSITE" id="PS51462"/>
    </source>
</evidence>